<evidence type="ECO:0000313" key="2">
    <source>
        <dbReference type="Proteomes" id="UP000499080"/>
    </source>
</evidence>
<dbReference type="AlphaFoldDB" id="A0A4Y2VYG1"/>
<keyword evidence="2" id="KW-1185">Reference proteome</keyword>
<reference evidence="1 2" key="1">
    <citation type="journal article" date="2019" name="Sci. Rep.">
        <title>Orb-weaving spider Araneus ventricosus genome elucidates the spidroin gene catalogue.</title>
        <authorList>
            <person name="Kono N."/>
            <person name="Nakamura H."/>
            <person name="Ohtoshi R."/>
            <person name="Moran D.A.P."/>
            <person name="Shinohara A."/>
            <person name="Yoshida Y."/>
            <person name="Fujiwara M."/>
            <person name="Mori M."/>
            <person name="Tomita M."/>
            <person name="Arakawa K."/>
        </authorList>
    </citation>
    <scope>NUCLEOTIDE SEQUENCE [LARGE SCALE GENOMIC DNA]</scope>
</reference>
<protein>
    <submittedName>
        <fullName evidence="1">Uncharacterized protein</fullName>
    </submittedName>
</protein>
<comment type="caution">
    <text evidence="1">The sequence shown here is derived from an EMBL/GenBank/DDBJ whole genome shotgun (WGS) entry which is preliminary data.</text>
</comment>
<sequence length="80" mass="9523">MENSLGTSLLRLEQNSSEQRPLLPVTDAYVPLSKSQKKTRFLWTHQDWGHILFTDELRFSIQSDSRQIVIWREHDSHYHS</sequence>
<name>A0A4Y2VYG1_ARAVE</name>
<proteinExistence type="predicted"/>
<dbReference type="Proteomes" id="UP000499080">
    <property type="component" value="Unassembled WGS sequence"/>
</dbReference>
<organism evidence="1 2">
    <name type="scientific">Araneus ventricosus</name>
    <name type="common">Orbweaver spider</name>
    <name type="synonym">Epeira ventricosa</name>
    <dbReference type="NCBI Taxonomy" id="182803"/>
    <lineage>
        <taxon>Eukaryota</taxon>
        <taxon>Metazoa</taxon>
        <taxon>Ecdysozoa</taxon>
        <taxon>Arthropoda</taxon>
        <taxon>Chelicerata</taxon>
        <taxon>Arachnida</taxon>
        <taxon>Araneae</taxon>
        <taxon>Araneomorphae</taxon>
        <taxon>Entelegynae</taxon>
        <taxon>Araneoidea</taxon>
        <taxon>Araneidae</taxon>
        <taxon>Araneus</taxon>
    </lineage>
</organism>
<accession>A0A4Y2VYG1</accession>
<evidence type="ECO:0000313" key="1">
    <source>
        <dbReference type="EMBL" id="GBO28950.1"/>
    </source>
</evidence>
<dbReference type="EMBL" id="BGPR01052071">
    <property type="protein sequence ID" value="GBO28950.1"/>
    <property type="molecule type" value="Genomic_DNA"/>
</dbReference>
<dbReference type="OrthoDB" id="7700021at2759"/>
<gene>
    <name evidence="1" type="ORF">AVEN_273239_1</name>
</gene>